<feature type="domain" description="SoxA A3" evidence="5">
    <location>
        <begin position="487"/>
        <end position="570"/>
    </location>
</feature>
<dbReference type="InterPro" id="IPR041854">
    <property type="entry name" value="BFD-like_2Fe2S-bd_dom_sf"/>
</dbReference>
<reference evidence="6 7" key="1">
    <citation type="submission" date="2018-07" db="EMBL/GenBank/DDBJ databases">
        <title>Venubactetium sediminum gen. nov., sp. nov., isolated from a marine solar saltern.</title>
        <authorList>
            <person name="Wang S."/>
        </authorList>
    </citation>
    <scope>NUCLEOTIDE SEQUENCE [LARGE SCALE GENOMIC DNA]</scope>
    <source>
        <strain evidence="6 7">WD2A32</strain>
    </source>
</reference>
<dbReference type="PRINTS" id="PR00368">
    <property type="entry name" value="FADPNR"/>
</dbReference>
<dbReference type="InterPro" id="IPR006222">
    <property type="entry name" value="GCVT_N"/>
</dbReference>
<keyword evidence="7" id="KW-1185">Reference proteome</keyword>
<comment type="similarity">
    <text evidence="1">Belongs to the GcvT family.</text>
</comment>
<dbReference type="Pfam" id="PF13510">
    <property type="entry name" value="Fer2_4"/>
    <property type="match status" value="1"/>
</dbReference>
<evidence type="ECO:0000256" key="1">
    <source>
        <dbReference type="ARBA" id="ARBA00008609"/>
    </source>
</evidence>
<dbReference type="Pfam" id="PF12831">
    <property type="entry name" value="FAD_oxidored"/>
    <property type="match status" value="1"/>
</dbReference>
<dbReference type="Gene3D" id="3.30.1360.120">
    <property type="entry name" value="Probable tRNA modification gtpase trme, domain 1"/>
    <property type="match status" value="1"/>
</dbReference>
<evidence type="ECO:0000259" key="4">
    <source>
        <dbReference type="Pfam" id="PF08669"/>
    </source>
</evidence>
<dbReference type="GO" id="GO:0046653">
    <property type="term" value="P:tetrahydrofolate metabolic process"/>
    <property type="evidence" value="ECO:0007669"/>
    <property type="project" value="InterPro"/>
</dbReference>
<dbReference type="PRINTS" id="PR00411">
    <property type="entry name" value="PNDRDTASEI"/>
</dbReference>
<dbReference type="PANTHER" id="PTHR43757">
    <property type="entry name" value="AMINOMETHYLTRANSFERASE"/>
    <property type="match status" value="1"/>
</dbReference>
<dbReference type="PANTHER" id="PTHR43757:SF2">
    <property type="entry name" value="AMINOMETHYLTRANSFERASE, MITOCHONDRIAL"/>
    <property type="match status" value="1"/>
</dbReference>
<dbReference type="Proteomes" id="UP000253941">
    <property type="component" value="Unassembled WGS sequence"/>
</dbReference>
<name>A0A369T9K1_9PROT</name>
<evidence type="ECO:0000256" key="2">
    <source>
        <dbReference type="ARBA" id="ARBA00023002"/>
    </source>
</evidence>
<dbReference type="InterPro" id="IPR013977">
    <property type="entry name" value="GcvT_C"/>
</dbReference>
<organism evidence="6 7">
    <name type="scientific">Ferruginivarius sediminum</name>
    <dbReference type="NCBI Taxonomy" id="2661937"/>
    <lineage>
        <taxon>Bacteria</taxon>
        <taxon>Pseudomonadati</taxon>
        <taxon>Pseudomonadota</taxon>
        <taxon>Alphaproteobacteria</taxon>
        <taxon>Rhodospirillales</taxon>
        <taxon>Rhodospirillaceae</taxon>
        <taxon>Ferruginivarius</taxon>
    </lineage>
</organism>
<dbReference type="InterPro" id="IPR006277">
    <property type="entry name" value="Sarcosine_oxidase_asu"/>
</dbReference>
<dbReference type="EMBL" id="QPMH01000011">
    <property type="protein sequence ID" value="RDD61542.1"/>
    <property type="molecule type" value="Genomic_DNA"/>
</dbReference>
<evidence type="ECO:0000259" key="3">
    <source>
        <dbReference type="Pfam" id="PF01571"/>
    </source>
</evidence>
<comment type="caution">
    <text evidence="6">The sequence shown here is derived from an EMBL/GenBank/DDBJ whole genome shotgun (WGS) entry which is preliminary data.</text>
</comment>
<dbReference type="InterPro" id="IPR036188">
    <property type="entry name" value="FAD/NAD-bd_sf"/>
</dbReference>
<keyword evidence="2" id="KW-0560">Oxidoreductase</keyword>
<dbReference type="PIRSF" id="PIRSF037980">
    <property type="entry name" value="SoxA"/>
    <property type="match status" value="1"/>
</dbReference>
<dbReference type="RefSeq" id="WP_114582573.1">
    <property type="nucleotide sequence ID" value="NZ_QPMH01000011.1"/>
</dbReference>
<dbReference type="Pfam" id="PF17806">
    <property type="entry name" value="SO_alpha_A3"/>
    <property type="match status" value="1"/>
</dbReference>
<dbReference type="SUPFAM" id="SSF103025">
    <property type="entry name" value="Folate-binding domain"/>
    <property type="match status" value="1"/>
</dbReference>
<dbReference type="AlphaFoldDB" id="A0A369T9K1"/>
<sequence length="969" mass="104904">MTGERSFRGAEGGLIDRERPLSFTFDGREMTGYAGDTLASALLANGVRLVGRSFKYHRPRGIFAAGSNEPNALVELGTGARRTPNIPATMAELREGLAAASQNRWPSLTFDLMAVNDLLAPFMPAGFYYKTFMWPRALWERLYEPQIRKAAGLGRPAMAPDPDRYERGTLHCDILVVGGGPAGLSAALAAGRTGARVVLCDEDFRLGGRLLADDVRLDGRPGHAWAESVAGELAGLDNVRLMRRTTVFGYYDHNTLGAVEKVADYREDRAADVPRERLWHIEAHRVVLATGANERPIAFTNNDLPGVMLGSAARAYVNRFAVRPGARAVIFANNDDIGATADALSNGGVEVAEVVDGREGWLVKRALGRRGLRGVELSDGKRIACDLLCVSGGWDPAVHLSSQTGVKPVWDADSFCLVPGEPRQAEVSAGACAGRFTTENALRDGAEAGRAAAAACGFDDKAPDQPAVEEPAAGNLQPIWTVPGKAKRIFLDFQHDVSLADIKLATREGYTSVEHLKRYTTLGMATDQGKVGNVVGLAMLAEERGVPIAEVGTTTFRPPYTPTTLGAFAGYNRQQHFQPVRRTPLHDWAERRGAIYVEAGPWLRSRAFLQPGEDLFAASIREAKATRDGVGLCDVSTLGKIDIQGPDAVELLNRVYCNGWKRLPVGKARYGLMLREDGIVFDDGTTSRLGERHYLMTTTTTHAGPVMAHLEYCHQVLWPELDVQMVSVTDQWAGLAIAGPYARKVLEKVLPDEDLSNEGFPFLAAREMELQGIPARLFRISFSGELGFELNVPADYGPAVADLLMRAGAEYNIVPYGLEALDIMRIEKGHVTGAELHGRTTAADVGLGRMMSTKKDYIGRRMVERPGIAAPERPSLVGLVPADGTSPLHGGAHLLPRGVPTTAENDEGYITSPAYSPELGHWIALGLLKNGPDRIGETVRMVDLVRGADIPVKVVSPIFVDPEGKRLYA</sequence>
<evidence type="ECO:0000313" key="7">
    <source>
        <dbReference type="Proteomes" id="UP000253941"/>
    </source>
</evidence>
<dbReference type="InterPro" id="IPR029043">
    <property type="entry name" value="GcvT/YgfZ_C"/>
</dbReference>
<dbReference type="InterPro" id="IPR042204">
    <property type="entry name" value="2Fe-2S-bd_N"/>
</dbReference>
<dbReference type="InterPro" id="IPR027266">
    <property type="entry name" value="TrmE/GcvT-like"/>
</dbReference>
<accession>A0A369T9K1</accession>
<evidence type="ECO:0000313" key="6">
    <source>
        <dbReference type="EMBL" id="RDD61542.1"/>
    </source>
</evidence>
<dbReference type="SUPFAM" id="SSF51905">
    <property type="entry name" value="FAD/NAD(P)-binding domain"/>
    <property type="match status" value="1"/>
</dbReference>
<dbReference type="SUPFAM" id="SSF101790">
    <property type="entry name" value="Aminomethyltransferase beta-barrel domain"/>
    <property type="match status" value="1"/>
</dbReference>
<dbReference type="GO" id="GO:0008115">
    <property type="term" value="F:sarcosine oxidase activity"/>
    <property type="evidence" value="ECO:0007669"/>
    <property type="project" value="InterPro"/>
</dbReference>
<dbReference type="Gene3D" id="1.10.10.1100">
    <property type="entry name" value="BFD-like [2Fe-2S]-binding domain"/>
    <property type="match status" value="1"/>
</dbReference>
<evidence type="ECO:0000259" key="5">
    <source>
        <dbReference type="Pfam" id="PF17806"/>
    </source>
</evidence>
<dbReference type="Gene3D" id="3.50.50.60">
    <property type="entry name" value="FAD/NAD(P)-binding domain"/>
    <property type="match status" value="1"/>
</dbReference>
<protein>
    <submittedName>
        <fullName evidence="6">FAD-dependent oxidoreductase</fullName>
    </submittedName>
</protein>
<gene>
    <name evidence="6" type="ORF">DRB17_12670</name>
</gene>
<dbReference type="Pfam" id="PF01571">
    <property type="entry name" value="GCV_T"/>
    <property type="match status" value="1"/>
</dbReference>
<proteinExistence type="inferred from homology"/>
<dbReference type="InterPro" id="IPR028896">
    <property type="entry name" value="GcvT/YgfZ/DmdA"/>
</dbReference>
<feature type="domain" description="GCVT N-terminal" evidence="3">
    <location>
        <begin position="585"/>
        <end position="855"/>
    </location>
</feature>
<dbReference type="Pfam" id="PF08669">
    <property type="entry name" value="GCV_T_C"/>
    <property type="match status" value="1"/>
</dbReference>
<feature type="domain" description="Aminomethyltransferase C-terminal" evidence="4">
    <location>
        <begin position="876"/>
        <end position="961"/>
    </location>
</feature>
<dbReference type="Gene3D" id="3.10.20.440">
    <property type="entry name" value="2Fe-2S iron-sulphur cluster binding domain, sarcosine oxidase, alpha subunit, N-terminal domain"/>
    <property type="match status" value="1"/>
</dbReference>
<dbReference type="InterPro" id="IPR041117">
    <property type="entry name" value="SoxA_A3"/>
</dbReference>